<accession>A0A8H4CFU7</accession>
<dbReference type="Proteomes" id="UP000613401">
    <property type="component" value="Unassembled WGS sequence"/>
</dbReference>
<dbReference type="EMBL" id="WVTB01000056">
    <property type="protein sequence ID" value="KAF3803170.1"/>
    <property type="molecule type" value="Genomic_DNA"/>
</dbReference>
<reference evidence="1" key="1">
    <citation type="journal article" date="2020" name="Phytopathology">
        <title>Genome sequence and comparative analysis of Colletotrichum gloeosporioides isolated from Liriodendron leaves.</title>
        <authorList>
            <person name="Fu F.F."/>
            <person name="Hao Z."/>
            <person name="Wang P."/>
            <person name="Lu Y."/>
            <person name="Xue L.J."/>
            <person name="Wei G."/>
            <person name="Tian Y."/>
            <person name="Baishi H."/>
            <person name="Xu H."/>
            <person name="Shi J."/>
            <person name="Cheng T."/>
            <person name="Wang G."/>
            <person name="Yi Y."/>
            <person name="Chen J."/>
        </authorList>
    </citation>
    <scope>NUCLEOTIDE SEQUENCE</scope>
    <source>
        <strain evidence="1">Lc1</strain>
    </source>
</reference>
<organism evidence="1 2">
    <name type="scientific">Colletotrichum gloeosporioides</name>
    <name type="common">Anthracnose fungus</name>
    <name type="synonym">Glomerella cingulata</name>
    <dbReference type="NCBI Taxonomy" id="474922"/>
    <lineage>
        <taxon>Eukaryota</taxon>
        <taxon>Fungi</taxon>
        <taxon>Dikarya</taxon>
        <taxon>Ascomycota</taxon>
        <taxon>Pezizomycotina</taxon>
        <taxon>Sordariomycetes</taxon>
        <taxon>Hypocreomycetidae</taxon>
        <taxon>Glomerellales</taxon>
        <taxon>Glomerellaceae</taxon>
        <taxon>Colletotrichum</taxon>
        <taxon>Colletotrichum gloeosporioides species complex</taxon>
    </lineage>
</organism>
<gene>
    <name evidence="1" type="ORF">GCG54_00011839</name>
</gene>
<keyword evidence="2" id="KW-1185">Reference proteome</keyword>
<dbReference type="RefSeq" id="XP_045262329.1">
    <property type="nucleotide sequence ID" value="XM_045411731.1"/>
</dbReference>
<comment type="caution">
    <text evidence="1">The sequence shown here is derived from an EMBL/GenBank/DDBJ whole genome shotgun (WGS) entry which is preliminary data.</text>
</comment>
<evidence type="ECO:0000313" key="2">
    <source>
        <dbReference type="Proteomes" id="UP000613401"/>
    </source>
</evidence>
<sequence length="456" mass="50454">MAKHSVAKRVLGAQKGFYFPSGAIIPDRDAARQIMDAIVPGDWQTAKEDQFDDLRQEMYTALLQIFHCLFDHVDLYGALRGHEAFYSTIASKITTKGDLNGDLIRVLERTYTAARRRYTGMPKDTDLNHAVDVWIQIQDTFAGIPAPQTISLATRPNDLGALTAQLQGTSITGANANASVWPPAHFLPQDIGVISSKDLRCLLYGRTTQTPGQLPPLPTKYTLPLEVRGFLCALALRNFQPTSVWRLALNPVAQFQDFNDRRLWAKATGDESMYCFTVDAYVKRAMDDFASGKSISVALLTPWFGPPWGSVPSIESLPGGSAGQTQQQLWSGICPRIGFGLAIHKLGGNNFELVLFDPIRRYIHIKNDQLVKANQMAIFRFRQTIQEKVQNAVHTVGGRLVHVWYGGTMAIHNDADSVELASEWVRQLVVAGGPGQDPLAVDDATWVQAGFELIEM</sequence>
<name>A0A8H4CFU7_COLGL</name>
<dbReference type="AlphaFoldDB" id="A0A8H4CFU7"/>
<proteinExistence type="predicted"/>
<protein>
    <submittedName>
        <fullName evidence="1">Uncharacterized protein</fullName>
    </submittedName>
</protein>
<dbReference type="GeneID" id="69018962"/>
<reference evidence="1" key="2">
    <citation type="submission" date="2020-03" db="EMBL/GenBank/DDBJ databases">
        <authorList>
            <person name="Fu F.-F."/>
            <person name="Chen J."/>
        </authorList>
    </citation>
    <scope>NUCLEOTIDE SEQUENCE</scope>
    <source>
        <strain evidence="1">Lc1</strain>
    </source>
</reference>
<evidence type="ECO:0000313" key="1">
    <source>
        <dbReference type="EMBL" id="KAF3803170.1"/>
    </source>
</evidence>